<comment type="caution">
    <text evidence="2">The sequence shown here is derived from an EMBL/GenBank/DDBJ whole genome shotgun (WGS) entry which is preliminary data.</text>
</comment>
<organism evidence="2 3">
    <name type="scientific">Helicobacter valdiviensis</name>
    <dbReference type="NCBI Taxonomy" id="1458358"/>
    <lineage>
        <taxon>Bacteria</taxon>
        <taxon>Pseudomonadati</taxon>
        <taxon>Campylobacterota</taxon>
        <taxon>Epsilonproteobacteria</taxon>
        <taxon>Campylobacterales</taxon>
        <taxon>Helicobacteraceae</taxon>
        <taxon>Helicobacter</taxon>
    </lineage>
</organism>
<feature type="compositionally biased region" description="Low complexity" evidence="1">
    <location>
        <begin position="66"/>
        <end position="75"/>
    </location>
</feature>
<sequence length="108" mass="12023">MALISLSFSANIFADTFVQVAPKKKPMPISPLTPFDKALQKEIAKYPKDTAFYIDGRTGKIISATKPPKIKSQPPKIHPKPNTPAPKSPKAPKPIPYEMQEERIELLQ</sequence>
<evidence type="ECO:0000256" key="1">
    <source>
        <dbReference type="SAM" id="MobiDB-lite"/>
    </source>
</evidence>
<protein>
    <submittedName>
        <fullName evidence="2">Uncharacterized protein</fullName>
    </submittedName>
</protein>
<feature type="region of interest" description="Disordered" evidence="1">
    <location>
        <begin position="63"/>
        <end position="108"/>
    </location>
</feature>
<reference evidence="2 3" key="1">
    <citation type="submission" date="2017-03" db="EMBL/GenBank/DDBJ databases">
        <title>Genomic and clinical evidence uncovers the enterohepatic species Helicobacter valdiviensis as a potential human intestinal pathogen.</title>
        <authorList>
            <person name="Fresia P."/>
            <person name="Jara R."/>
            <person name="Sierra R."/>
            <person name="Ferres I."/>
            <person name="Greif G."/>
            <person name="Iraola G."/>
            <person name="Collado L."/>
        </authorList>
    </citation>
    <scope>NUCLEOTIDE SEQUENCE [LARGE SCALE GENOMIC DNA]</scope>
    <source>
        <strain evidence="2 3">WBE14</strain>
    </source>
</reference>
<evidence type="ECO:0000313" key="2">
    <source>
        <dbReference type="EMBL" id="PZT49172.1"/>
    </source>
</evidence>
<dbReference type="AlphaFoldDB" id="A0A2W6MXQ9"/>
<accession>A0A2W6MXQ9</accession>
<name>A0A2W6MXQ9_9HELI</name>
<gene>
    <name evidence="2" type="ORF">B6S12_00270</name>
</gene>
<keyword evidence="3" id="KW-1185">Reference proteome</keyword>
<proteinExistence type="predicted"/>
<evidence type="ECO:0000313" key="3">
    <source>
        <dbReference type="Proteomes" id="UP000249746"/>
    </source>
</evidence>
<feature type="compositionally biased region" description="Pro residues" evidence="1">
    <location>
        <begin position="81"/>
        <end position="95"/>
    </location>
</feature>
<dbReference type="Proteomes" id="UP000249746">
    <property type="component" value="Unassembled WGS sequence"/>
</dbReference>
<dbReference type="EMBL" id="NBIU01000001">
    <property type="protein sequence ID" value="PZT49172.1"/>
    <property type="molecule type" value="Genomic_DNA"/>
</dbReference>